<dbReference type="CDD" id="cd08558">
    <property type="entry name" value="PI-PLCc_eukaryota"/>
    <property type="match status" value="1"/>
</dbReference>
<dbReference type="PANTHER" id="PTHR10336:SF209">
    <property type="entry name" value="PHOSPHOINOSITIDE PHOSPHOLIPASE C"/>
    <property type="match status" value="1"/>
</dbReference>
<organism evidence="3">
    <name type="scientific">Gongylonema pulchrum</name>
    <dbReference type="NCBI Taxonomy" id="637853"/>
    <lineage>
        <taxon>Eukaryota</taxon>
        <taxon>Metazoa</taxon>
        <taxon>Ecdysozoa</taxon>
        <taxon>Nematoda</taxon>
        <taxon>Chromadorea</taxon>
        <taxon>Rhabditida</taxon>
        <taxon>Spirurina</taxon>
        <taxon>Spiruromorpha</taxon>
        <taxon>Spiruroidea</taxon>
        <taxon>Gongylonematidae</taxon>
        <taxon>Gongylonema</taxon>
    </lineage>
</organism>
<dbReference type="WBParaSite" id="GPUH_0002259801-mRNA-1">
    <property type="protein sequence ID" value="GPUH_0002259801-mRNA-1"/>
    <property type="gene ID" value="GPUH_0002259801"/>
</dbReference>
<dbReference type="InterPro" id="IPR001192">
    <property type="entry name" value="PI-PLC_fam"/>
</dbReference>
<dbReference type="InterPro" id="IPR001711">
    <property type="entry name" value="PLipase_C_Pinositol-sp_Y"/>
</dbReference>
<dbReference type="Pfam" id="PF00388">
    <property type="entry name" value="PI-PLC-X"/>
    <property type="match status" value="1"/>
</dbReference>
<evidence type="ECO:0000259" key="2">
    <source>
        <dbReference type="PROSITE" id="PS50008"/>
    </source>
</evidence>
<dbReference type="InterPro" id="IPR017946">
    <property type="entry name" value="PLC-like_Pdiesterase_TIM-brl"/>
</dbReference>
<dbReference type="GO" id="GO:0004435">
    <property type="term" value="F:phosphatidylinositol-4,5-bisphosphate phospholipase C activity"/>
    <property type="evidence" value="ECO:0007669"/>
    <property type="project" value="UniProtKB-EC"/>
</dbReference>
<dbReference type="SUPFAM" id="SSF51695">
    <property type="entry name" value="PLC-like phosphodiesterases"/>
    <property type="match status" value="1"/>
</dbReference>
<dbReference type="GO" id="GO:0035556">
    <property type="term" value="P:intracellular signal transduction"/>
    <property type="evidence" value="ECO:0007669"/>
    <property type="project" value="InterPro"/>
</dbReference>
<dbReference type="SMART" id="SM00149">
    <property type="entry name" value="PLCYc"/>
    <property type="match status" value="1"/>
</dbReference>
<dbReference type="PANTHER" id="PTHR10336">
    <property type="entry name" value="PHOSPHOINOSITIDE-SPECIFIC PHOSPHOLIPASE C FAMILY PROTEIN"/>
    <property type="match status" value="1"/>
</dbReference>
<name>A0A183ENN0_9BILA</name>
<dbReference type="GO" id="GO:0005886">
    <property type="term" value="C:plasma membrane"/>
    <property type="evidence" value="ECO:0007669"/>
    <property type="project" value="TreeGrafter"/>
</dbReference>
<dbReference type="PROSITE" id="PS50008">
    <property type="entry name" value="PIPLC_Y_DOMAIN"/>
    <property type="match status" value="1"/>
</dbReference>
<reference evidence="3" key="1">
    <citation type="submission" date="2016-06" db="UniProtKB">
        <authorList>
            <consortium name="WormBaseParasite"/>
        </authorList>
    </citation>
    <scope>IDENTIFICATION</scope>
</reference>
<dbReference type="Pfam" id="PF00387">
    <property type="entry name" value="PI-PLC-Y"/>
    <property type="match status" value="1"/>
</dbReference>
<keyword evidence="1" id="KW-0378">Hydrolase</keyword>
<dbReference type="EC" id="3.1.4.11" evidence="1"/>
<dbReference type="GO" id="GO:0016042">
    <property type="term" value="P:lipid catabolic process"/>
    <property type="evidence" value="ECO:0007669"/>
    <property type="project" value="UniProtKB-KW"/>
</dbReference>
<dbReference type="AlphaFoldDB" id="A0A183ENN0"/>
<dbReference type="PROSITE" id="PS50007">
    <property type="entry name" value="PIPLC_X_DOMAIN"/>
    <property type="match status" value="1"/>
</dbReference>
<accession>A0A183ENN0</accession>
<dbReference type="Gene3D" id="3.20.20.190">
    <property type="entry name" value="Phosphatidylinositol (PI) phosphodiesterase"/>
    <property type="match status" value="1"/>
</dbReference>
<sequence>LDGASGEPCITHRGTLVASIFLRDALQAIKSYAFRYSPYPLILTIENHCSLQQQEAMARAFVEVNTFQILGDDIYMIPENEPLTELPSPSQLKHKYLLRGKRVLAAVTGVDEGREDDDEASAAPENKYVHPDLSKLISLSQVKLTRCLRGDIDKHGVNESASLSETKVKKLGEESEALLAAYTSKHFVKSYPKGLRQDSSNFCPMQSWIAGVQSVALNMQTYDENMDLSAGLFRINGNCGYVLKPPVLIRGLGKQPQSRDLITR</sequence>
<keyword evidence="1" id="KW-0443">Lipid metabolism</keyword>
<evidence type="ECO:0000313" key="3">
    <source>
        <dbReference type="WBParaSite" id="GPUH_0002259801-mRNA-1"/>
    </source>
</evidence>
<protein>
    <recommendedName>
        <fullName evidence="1">Phosphoinositide phospholipase C</fullName>
        <ecNumber evidence="1">3.1.4.11</ecNumber>
    </recommendedName>
</protein>
<dbReference type="SMART" id="SM00148">
    <property type="entry name" value="PLCXc"/>
    <property type="match status" value="1"/>
</dbReference>
<proteinExistence type="predicted"/>
<comment type="catalytic activity">
    <reaction evidence="1">
        <text>a 1,2-diacyl-sn-glycero-3-phospho-(1D-myo-inositol-4,5-bisphosphate) + H2O = 1D-myo-inositol 1,4,5-trisphosphate + a 1,2-diacyl-sn-glycerol + H(+)</text>
        <dbReference type="Rhea" id="RHEA:33179"/>
        <dbReference type="ChEBI" id="CHEBI:15377"/>
        <dbReference type="ChEBI" id="CHEBI:15378"/>
        <dbReference type="ChEBI" id="CHEBI:17815"/>
        <dbReference type="ChEBI" id="CHEBI:58456"/>
        <dbReference type="ChEBI" id="CHEBI:203600"/>
        <dbReference type="EC" id="3.1.4.11"/>
    </reaction>
</comment>
<feature type="domain" description="PI-PLC Y-box" evidence="2">
    <location>
        <begin position="133"/>
        <end position="248"/>
    </location>
</feature>
<evidence type="ECO:0000256" key="1">
    <source>
        <dbReference type="RuleBase" id="RU361133"/>
    </source>
</evidence>
<dbReference type="InterPro" id="IPR000909">
    <property type="entry name" value="PLipase_C_PInositol-sp_X_dom"/>
</dbReference>
<keyword evidence="1" id="KW-0442">Lipid degradation</keyword>
<dbReference type="PRINTS" id="PR00390">
    <property type="entry name" value="PHPHLIPASEC"/>
</dbReference>